<dbReference type="Proteomes" id="UP000181936">
    <property type="component" value="Chromosome"/>
</dbReference>
<feature type="transmembrane region" description="Helical" evidence="1">
    <location>
        <begin position="32"/>
        <end position="51"/>
    </location>
</feature>
<organism evidence="2 3">
    <name type="scientific">Bacillus weihaiensis</name>
    <dbReference type="NCBI Taxonomy" id="1547283"/>
    <lineage>
        <taxon>Bacteria</taxon>
        <taxon>Bacillati</taxon>
        <taxon>Bacillota</taxon>
        <taxon>Bacilli</taxon>
        <taxon>Bacillales</taxon>
        <taxon>Bacillaceae</taxon>
        <taxon>Bacillus</taxon>
    </lineage>
</organism>
<keyword evidence="1" id="KW-0812">Transmembrane</keyword>
<dbReference type="InterPro" id="IPR035211">
    <property type="entry name" value="DUF5325"/>
</dbReference>
<dbReference type="KEGG" id="bwh:A9C19_11910"/>
<dbReference type="EMBL" id="CP016020">
    <property type="protein sequence ID" value="APH05398.1"/>
    <property type="molecule type" value="Genomic_DNA"/>
</dbReference>
<name>A0A1L3MSR4_9BACI</name>
<sequence>MKQGKWIFLLLASLAAISMIGIGISVGERSMIGIILSIIFLIAIMGTGFVMKKRMRENGIL</sequence>
<dbReference type="AlphaFoldDB" id="A0A1L3MSR4"/>
<evidence type="ECO:0000256" key="1">
    <source>
        <dbReference type="SAM" id="Phobius"/>
    </source>
</evidence>
<dbReference type="RefSeq" id="WP_072580190.1">
    <property type="nucleotide sequence ID" value="NZ_CP016020.1"/>
</dbReference>
<reference evidence="2 3" key="1">
    <citation type="journal article" date="2016" name="Sci. Rep.">
        <title>Complete genome sequence and transcriptomic analysis of a novel marine strain Bacillus weihaiensis reveals the mechanism of brown algae degradation.</title>
        <authorList>
            <person name="Zhu Y."/>
            <person name="Chen P."/>
            <person name="Bao Y."/>
            <person name="Men Y."/>
            <person name="Zeng Y."/>
            <person name="Yang J."/>
            <person name="Sun J."/>
            <person name="Sun Y."/>
        </authorList>
    </citation>
    <scope>NUCLEOTIDE SEQUENCE [LARGE SCALE GENOMIC DNA]</scope>
    <source>
        <strain evidence="2 3">Alg07</strain>
    </source>
</reference>
<keyword evidence="1" id="KW-0472">Membrane</keyword>
<dbReference type="STRING" id="1547283.A9C19_11910"/>
<evidence type="ECO:0000313" key="2">
    <source>
        <dbReference type="EMBL" id="APH05398.1"/>
    </source>
</evidence>
<evidence type="ECO:0000313" key="3">
    <source>
        <dbReference type="Proteomes" id="UP000181936"/>
    </source>
</evidence>
<evidence type="ECO:0008006" key="4">
    <source>
        <dbReference type="Google" id="ProtNLM"/>
    </source>
</evidence>
<accession>A0A1L3MSR4</accession>
<keyword evidence="3" id="KW-1185">Reference proteome</keyword>
<keyword evidence="1" id="KW-1133">Transmembrane helix</keyword>
<dbReference type="Pfam" id="PF17259">
    <property type="entry name" value="DUF5325"/>
    <property type="match status" value="1"/>
</dbReference>
<protein>
    <recommendedName>
        <fullName evidence="4">YlaF family protein</fullName>
    </recommendedName>
</protein>
<gene>
    <name evidence="2" type="ORF">A9C19_11910</name>
</gene>
<feature type="transmembrane region" description="Helical" evidence="1">
    <location>
        <begin position="7"/>
        <end position="26"/>
    </location>
</feature>
<proteinExistence type="predicted"/>